<organism evidence="1 2">
    <name type="scientific">Candidatus Frankia alpina</name>
    <dbReference type="NCBI Taxonomy" id="2699483"/>
    <lineage>
        <taxon>Bacteria</taxon>
        <taxon>Bacillati</taxon>
        <taxon>Actinomycetota</taxon>
        <taxon>Actinomycetes</taxon>
        <taxon>Frankiales</taxon>
        <taxon>Frankiaceae</taxon>
        <taxon>Frankia</taxon>
    </lineage>
</organism>
<dbReference type="OrthoDB" id="8438314at2"/>
<protein>
    <recommendedName>
        <fullName evidence="3">HTH cro/C1-type domain-containing protein</fullName>
    </recommendedName>
</protein>
<dbReference type="AlphaFoldDB" id="A0A4S5ERP1"/>
<comment type="caution">
    <text evidence="1">The sequence shown here is derived from an EMBL/GenBank/DDBJ whole genome shotgun (WGS) entry which is preliminary data.</text>
</comment>
<dbReference type="InterPro" id="IPR001387">
    <property type="entry name" value="Cro/C1-type_HTH"/>
</dbReference>
<proteinExistence type="predicted"/>
<gene>
    <name evidence="1" type="ORF">E7Y31_08990</name>
</gene>
<reference evidence="1 2" key="1">
    <citation type="submission" date="2019-04" db="EMBL/GenBank/DDBJ databases">
        <title>Draft genome sequences for three unisolated Alnus-infective Frankia Sp+ strains, AgTrS, AiOr and AvVan, the first sequenced Frankia strains able to sporulate in-planta.</title>
        <authorList>
            <person name="Bethencourt L."/>
            <person name="Vautrin F."/>
            <person name="Taib N."/>
            <person name="Dubost A."/>
            <person name="Castro-Garcia L."/>
            <person name="Imbaud O."/>
            <person name="Abrouk D."/>
            <person name="Fournier P."/>
            <person name="Briolay J."/>
            <person name="Nguyen A."/>
            <person name="Normand P."/>
            <person name="Fernandez M.P."/>
            <person name="Brochier-Armanet C."/>
            <person name="Herrera-Belaroussi A."/>
        </authorList>
    </citation>
    <scope>NUCLEOTIDE SEQUENCE [LARGE SCALE GENOMIC DNA]</scope>
    <source>
        <strain evidence="1 2">AvVan</strain>
    </source>
</reference>
<dbReference type="RefSeq" id="WP_136447772.1">
    <property type="nucleotide sequence ID" value="NZ_SSXH01000164.1"/>
</dbReference>
<dbReference type="Gene3D" id="3.30.870.10">
    <property type="entry name" value="Endonuclease Chain A"/>
    <property type="match status" value="1"/>
</dbReference>
<accession>A0A4S5ERP1</accession>
<dbReference type="Proteomes" id="UP000305282">
    <property type="component" value="Unassembled WGS sequence"/>
</dbReference>
<dbReference type="SUPFAM" id="SSF56024">
    <property type="entry name" value="Phospholipase D/nuclease"/>
    <property type="match status" value="1"/>
</dbReference>
<sequence length="172" mass="18602">MRNERLGAALASRRMDPASLAEAVGVDHKTAERWLSKGRTPRRRTALEAAALLKEDAAYLWPALVDDARQDSASRAEFVTLYPHRGAVPLALWAALLDQAKDCVDVLVYAGLFLTDGTPDLAKRLIRKAENGVRVRVLLGDPDSEAVAARGAEEGVFGGVSARVRLRACPES</sequence>
<keyword evidence="2" id="KW-1185">Reference proteome</keyword>
<evidence type="ECO:0000313" key="2">
    <source>
        <dbReference type="Proteomes" id="UP000305282"/>
    </source>
</evidence>
<name>A0A4S5ERP1_9ACTN</name>
<evidence type="ECO:0000313" key="1">
    <source>
        <dbReference type="EMBL" id="THJ74853.1"/>
    </source>
</evidence>
<evidence type="ECO:0008006" key="3">
    <source>
        <dbReference type="Google" id="ProtNLM"/>
    </source>
</evidence>
<dbReference type="EMBL" id="SSXH01000164">
    <property type="protein sequence ID" value="THJ74853.1"/>
    <property type="molecule type" value="Genomic_DNA"/>
</dbReference>
<dbReference type="CDD" id="cd00093">
    <property type="entry name" value="HTH_XRE"/>
    <property type="match status" value="1"/>
</dbReference>